<dbReference type="EMBL" id="JAAVVK010000001">
    <property type="protein sequence ID" value="NKE38378.1"/>
    <property type="molecule type" value="Genomic_DNA"/>
</dbReference>
<feature type="transmembrane region" description="Helical" evidence="6">
    <location>
        <begin position="26"/>
        <end position="48"/>
    </location>
</feature>
<keyword evidence="4 6" id="KW-1133">Transmembrane helix</keyword>
<feature type="transmembrane region" description="Helical" evidence="6">
    <location>
        <begin position="357"/>
        <end position="375"/>
    </location>
</feature>
<sequence length="587" mass="66462">MFKKINWNFFKKTGTKSSEKLSLPELVWFGFNYTVGVSFTAVFATLLYSEVGANLGTHMIWIFLIEGLIAGTCAWAFAKLSRVHPGSNGAAYIYTRSTYGRFWGWMIAFIQYSTLPVIITAQIVSMIRINFTNGDFLQAHWGVWTNFGLDLIGIVAYVLISGILFLGMKAFKRFVNISGYIKWVTTFLLIIAVIALFIMSGTSNYEKIIDSQTLTASSFSKAFTSCFFFFLGFETYSTIGKNVKNPQKNISRSIVIVMSLATLFYVLVTVFMIGAMSTYFSDNPNLQIFTLLGLKLNAEWLGIIGALIMLICTISLKANSQIQNALYGGAILEPLAIEGYISPKFTQLNKDKMPYRAAKLNLVISLVFSFIWLIIPDLVQAITDGAKGLSTPSTVIDFSTMTGEVSLIMIVIYICVMTVALKLSWEKKLRHNKFEFLIWMVALVFLVWQLIMWFVNLVNGFITAVDNINSSDVATNSAGVTALVSNVIQILYLVGILIFAIVWYRVYYQPKLRVRLVNKTQAKYDQEFFLQDDWPFVAKNLQSEIENYLERNVLINGDKNNKNYDFARQVRKELLASEGEWKEKEDK</sequence>
<gene>
    <name evidence="7" type="ORF">HER12_01220</name>
</gene>
<dbReference type="GO" id="GO:0022857">
    <property type="term" value="F:transmembrane transporter activity"/>
    <property type="evidence" value="ECO:0007669"/>
    <property type="project" value="InterPro"/>
</dbReference>
<comment type="caution">
    <text evidence="7">The sequence shown here is derived from an EMBL/GenBank/DDBJ whole genome shotgun (WGS) entry which is preliminary data.</text>
</comment>
<evidence type="ECO:0000256" key="2">
    <source>
        <dbReference type="ARBA" id="ARBA00022475"/>
    </source>
</evidence>
<reference evidence="7 8" key="1">
    <citation type="submission" date="2020-04" db="EMBL/GenBank/DDBJ databases">
        <title>Complete genome sequence of Spiroplasma platyhelix ATCC 51748, an insect isolate.</title>
        <authorList>
            <person name="Green E.A."/>
            <person name="Klassen J.L."/>
        </authorList>
    </citation>
    <scope>NUCLEOTIDE SEQUENCE [LARGE SCALE GENOMIC DNA]</scope>
    <source>
        <strain evidence="7 8">PALS-1</strain>
    </source>
</reference>
<dbReference type="Gene3D" id="1.20.1740.10">
    <property type="entry name" value="Amino acid/polyamine transporter I"/>
    <property type="match status" value="1"/>
</dbReference>
<dbReference type="Proteomes" id="UP000584587">
    <property type="component" value="Unassembled WGS sequence"/>
</dbReference>
<protein>
    <submittedName>
        <fullName evidence="7">APC family permease</fullName>
    </submittedName>
</protein>
<accession>A0A846UCY6</accession>
<keyword evidence="8" id="KW-1185">Reference proteome</keyword>
<feature type="transmembrane region" description="Helical" evidence="6">
    <location>
        <begin position="254"/>
        <end position="280"/>
    </location>
</feature>
<feature type="transmembrane region" description="Helical" evidence="6">
    <location>
        <begin position="60"/>
        <end position="81"/>
    </location>
</feature>
<name>A0A846UCY6_9MOLU</name>
<feature type="transmembrane region" description="Helical" evidence="6">
    <location>
        <begin position="482"/>
        <end position="506"/>
    </location>
</feature>
<keyword evidence="5 6" id="KW-0472">Membrane</keyword>
<feature type="transmembrane region" description="Helical" evidence="6">
    <location>
        <begin position="180"/>
        <end position="202"/>
    </location>
</feature>
<dbReference type="PANTHER" id="PTHR42770">
    <property type="entry name" value="AMINO ACID TRANSPORTER-RELATED"/>
    <property type="match status" value="1"/>
</dbReference>
<dbReference type="GO" id="GO:0005886">
    <property type="term" value="C:plasma membrane"/>
    <property type="evidence" value="ECO:0007669"/>
    <property type="project" value="UniProtKB-SubCell"/>
</dbReference>
<dbReference type="InterPro" id="IPR050367">
    <property type="entry name" value="APC_superfamily"/>
</dbReference>
<proteinExistence type="predicted"/>
<evidence type="ECO:0000256" key="1">
    <source>
        <dbReference type="ARBA" id="ARBA00004651"/>
    </source>
</evidence>
<evidence type="ECO:0000313" key="7">
    <source>
        <dbReference type="EMBL" id="NKE38378.1"/>
    </source>
</evidence>
<evidence type="ECO:0000256" key="3">
    <source>
        <dbReference type="ARBA" id="ARBA00022692"/>
    </source>
</evidence>
<feature type="transmembrane region" description="Helical" evidence="6">
    <location>
        <begin position="214"/>
        <end position="233"/>
    </location>
</feature>
<feature type="transmembrane region" description="Helical" evidence="6">
    <location>
        <begin position="437"/>
        <end position="462"/>
    </location>
</feature>
<evidence type="ECO:0000256" key="4">
    <source>
        <dbReference type="ARBA" id="ARBA00022989"/>
    </source>
</evidence>
<dbReference type="PANTHER" id="PTHR42770:SF7">
    <property type="entry name" value="MEMBRANE PROTEIN"/>
    <property type="match status" value="1"/>
</dbReference>
<keyword evidence="2" id="KW-1003">Cell membrane</keyword>
<organism evidence="7 8">
    <name type="scientific">Spiroplasma platyhelix PALS-1</name>
    <dbReference type="NCBI Taxonomy" id="1276218"/>
    <lineage>
        <taxon>Bacteria</taxon>
        <taxon>Bacillati</taxon>
        <taxon>Mycoplasmatota</taxon>
        <taxon>Mollicutes</taxon>
        <taxon>Entomoplasmatales</taxon>
        <taxon>Spiroplasmataceae</taxon>
        <taxon>Spiroplasma</taxon>
    </lineage>
</organism>
<dbReference type="PIRSF" id="PIRSF006060">
    <property type="entry name" value="AA_transporter"/>
    <property type="match status" value="1"/>
</dbReference>
<keyword evidence="3 6" id="KW-0812">Transmembrane</keyword>
<dbReference type="AlphaFoldDB" id="A0A846UCY6"/>
<evidence type="ECO:0000313" key="8">
    <source>
        <dbReference type="Proteomes" id="UP000584587"/>
    </source>
</evidence>
<dbReference type="InterPro" id="IPR002293">
    <property type="entry name" value="AA/rel_permease1"/>
</dbReference>
<evidence type="ECO:0000256" key="6">
    <source>
        <dbReference type="SAM" id="Phobius"/>
    </source>
</evidence>
<dbReference type="Pfam" id="PF13520">
    <property type="entry name" value="AA_permease_2"/>
    <property type="match status" value="1"/>
</dbReference>
<feature type="transmembrane region" description="Helical" evidence="6">
    <location>
        <begin position="102"/>
        <end position="127"/>
    </location>
</feature>
<feature type="transmembrane region" description="Helical" evidence="6">
    <location>
        <begin position="147"/>
        <end position="168"/>
    </location>
</feature>
<feature type="transmembrane region" description="Helical" evidence="6">
    <location>
        <begin position="405"/>
        <end position="425"/>
    </location>
</feature>
<dbReference type="RefSeq" id="WP_168104852.1">
    <property type="nucleotide sequence ID" value="NZ_CP051215.1"/>
</dbReference>
<evidence type="ECO:0000256" key="5">
    <source>
        <dbReference type="ARBA" id="ARBA00023136"/>
    </source>
</evidence>
<feature type="transmembrane region" description="Helical" evidence="6">
    <location>
        <begin position="300"/>
        <end position="318"/>
    </location>
</feature>
<comment type="subcellular location">
    <subcellularLocation>
        <location evidence="1">Cell membrane</location>
        <topology evidence="1">Multi-pass membrane protein</topology>
    </subcellularLocation>
</comment>